<feature type="transmembrane region" description="Helical" evidence="1">
    <location>
        <begin position="118"/>
        <end position="135"/>
    </location>
</feature>
<comment type="caution">
    <text evidence="2">The sequence shown here is derived from an EMBL/GenBank/DDBJ whole genome shotgun (WGS) entry which is preliminary data.</text>
</comment>
<dbReference type="EMBL" id="JANIBM010000028">
    <property type="protein sequence ID" value="MCQ8182800.1"/>
    <property type="molecule type" value="Genomic_DNA"/>
</dbReference>
<name>A0ABT1UKQ6_9GAMM</name>
<feature type="transmembrane region" description="Helical" evidence="1">
    <location>
        <begin position="91"/>
        <end position="111"/>
    </location>
</feature>
<evidence type="ECO:0008006" key="4">
    <source>
        <dbReference type="Google" id="ProtNLM"/>
    </source>
</evidence>
<dbReference type="RefSeq" id="WP_256612061.1">
    <property type="nucleotide sequence ID" value="NZ_JANIBM010000028.1"/>
</dbReference>
<dbReference type="Proteomes" id="UP001524569">
    <property type="component" value="Unassembled WGS sequence"/>
</dbReference>
<keyword evidence="3" id="KW-1185">Reference proteome</keyword>
<keyword evidence="1" id="KW-1133">Transmembrane helix</keyword>
<protein>
    <recommendedName>
        <fullName evidence="4">Acyltransferase</fullName>
    </recommendedName>
</protein>
<gene>
    <name evidence="2" type="ORF">NP603_16880</name>
</gene>
<sequence length="207" mass="23792">YLLIAVLMLLNVYRFYHWLLLGWVALCFADFYGVNIGWIKQLFITSYGYYFSAGGAFYHIYQGRHRRLSVITLILSLGLAVLVGVDRFKVLPYIGVGFVISFCYGLMWIIASRRFDDIRCNLLVVAGAITYPLYLLHLKIGNIFMKHFTVTANGILLNFIIMVAMLLVSWAVNRYFEQSVNPVVRRGLEALLSRLYNSMPRLLKPAN</sequence>
<feature type="transmembrane region" description="Helical" evidence="1">
    <location>
        <begin position="155"/>
        <end position="176"/>
    </location>
</feature>
<organism evidence="2 3">
    <name type="scientific">Methylomonas aurea</name>
    <dbReference type="NCBI Taxonomy" id="2952224"/>
    <lineage>
        <taxon>Bacteria</taxon>
        <taxon>Pseudomonadati</taxon>
        <taxon>Pseudomonadota</taxon>
        <taxon>Gammaproteobacteria</taxon>
        <taxon>Methylococcales</taxon>
        <taxon>Methylococcaceae</taxon>
        <taxon>Methylomonas</taxon>
    </lineage>
</organism>
<feature type="transmembrane region" description="Helical" evidence="1">
    <location>
        <begin position="12"/>
        <end position="32"/>
    </location>
</feature>
<accession>A0ABT1UKQ6</accession>
<proteinExistence type="predicted"/>
<reference evidence="2 3" key="1">
    <citation type="submission" date="2022-07" db="EMBL/GenBank/DDBJ databases">
        <title>Methylomonas rivi sp. nov., Methylomonas rosea sp. nov., Methylomonas aureus sp. nov. and Methylomonas subterranea sp. nov., four novel methanotrophs isolated from a freshwater creek and the deep terrestrial subsurface.</title>
        <authorList>
            <person name="Abin C."/>
            <person name="Sankaranarayanan K."/>
            <person name="Garner C."/>
            <person name="Sindelar R."/>
            <person name="Kotary K."/>
            <person name="Garner R."/>
            <person name="Barclay S."/>
            <person name="Lawson P."/>
            <person name="Krumholz L."/>
        </authorList>
    </citation>
    <scope>NUCLEOTIDE SEQUENCE [LARGE SCALE GENOMIC DNA]</scope>
    <source>
        <strain evidence="2 3">SURF-1</strain>
    </source>
</reference>
<feature type="transmembrane region" description="Helical" evidence="1">
    <location>
        <begin position="38"/>
        <end position="61"/>
    </location>
</feature>
<feature type="non-terminal residue" evidence="2">
    <location>
        <position position="1"/>
    </location>
</feature>
<keyword evidence="1" id="KW-0812">Transmembrane</keyword>
<feature type="transmembrane region" description="Helical" evidence="1">
    <location>
        <begin position="68"/>
        <end position="85"/>
    </location>
</feature>
<evidence type="ECO:0000256" key="1">
    <source>
        <dbReference type="SAM" id="Phobius"/>
    </source>
</evidence>
<keyword evidence="1" id="KW-0472">Membrane</keyword>
<evidence type="ECO:0000313" key="3">
    <source>
        <dbReference type="Proteomes" id="UP001524569"/>
    </source>
</evidence>
<evidence type="ECO:0000313" key="2">
    <source>
        <dbReference type="EMBL" id="MCQ8182800.1"/>
    </source>
</evidence>